<reference evidence="1" key="1">
    <citation type="journal article" date="2019" name="bioRxiv">
        <title>The Genome of the Zebra Mussel, Dreissena polymorpha: A Resource for Invasive Species Research.</title>
        <authorList>
            <person name="McCartney M.A."/>
            <person name="Auch B."/>
            <person name="Kono T."/>
            <person name="Mallez S."/>
            <person name="Zhang Y."/>
            <person name="Obille A."/>
            <person name="Becker A."/>
            <person name="Abrahante J.E."/>
            <person name="Garbe J."/>
            <person name="Badalamenti J.P."/>
            <person name="Herman A."/>
            <person name="Mangelson H."/>
            <person name="Liachko I."/>
            <person name="Sullivan S."/>
            <person name="Sone E.D."/>
            <person name="Koren S."/>
            <person name="Silverstein K.A.T."/>
            <person name="Beckman K.B."/>
            <person name="Gohl D.M."/>
        </authorList>
    </citation>
    <scope>NUCLEOTIDE SEQUENCE</scope>
    <source>
        <strain evidence="1">Duluth1</strain>
        <tissue evidence="1">Whole animal</tissue>
    </source>
</reference>
<dbReference type="EMBL" id="JAIWYP010000014">
    <property type="protein sequence ID" value="KAH3708973.1"/>
    <property type="molecule type" value="Genomic_DNA"/>
</dbReference>
<comment type="caution">
    <text evidence="1">The sequence shown here is derived from an EMBL/GenBank/DDBJ whole genome shotgun (WGS) entry which is preliminary data.</text>
</comment>
<evidence type="ECO:0000313" key="1">
    <source>
        <dbReference type="EMBL" id="KAH3708973.1"/>
    </source>
</evidence>
<name>A0A9D3YXM2_DREPO</name>
<evidence type="ECO:0000313" key="2">
    <source>
        <dbReference type="Proteomes" id="UP000828390"/>
    </source>
</evidence>
<dbReference type="AlphaFoldDB" id="A0A9D3YXM2"/>
<gene>
    <name evidence="1" type="ORF">DPMN_068433</name>
</gene>
<proteinExistence type="predicted"/>
<sequence length="56" mass="6443">MKCISTTNVQNNLLQYDGRRHFAMNSSTGVIERRDMIDYDTIGTTKFLMLKIVAMV</sequence>
<reference evidence="1" key="2">
    <citation type="submission" date="2020-11" db="EMBL/GenBank/DDBJ databases">
        <authorList>
            <person name="McCartney M.A."/>
            <person name="Auch B."/>
            <person name="Kono T."/>
            <person name="Mallez S."/>
            <person name="Becker A."/>
            <person name="Gohl D.M."/>
            <person name="Silverstein K.A.T."/>
            <person name="Koren S."/>
            <person name="Bechman K.B."/>
            <person name="Herman A."/>
            <person name="Abrahante J.E."/>
            <person name="Garbe J."/>
        </authorList>
    </citation>
    <scope>NUCLEOTIDE SEQUENCE</scope>
    <source>
        <strain evidence="1">Duluth1</strain>
        <tissue evidence="1">Whole animal</tissue>
    </source>
</reference>
<organism evidence="1 2">
    <name type="scientific">Dreissena polymorpha</name>
    <name type="common">Zebra mussel</name>
    <name type="synonym">Mytilus polymorpha</name>
    <dbReference type="NCBI Taxonomy" id="45954"/>
    <lineage>
        <taxon>Eukaryota</taxon>
        <taxon>Metazoa</taxon>
        <taxon>Spiralia</taxon>
        <taxon>Lophotrochozoa</taxon>
        <taxon>Mollusca</taxon>
        <taxon>Bivalvia</taxon>
        <taxon>Autobranchia</taxon>
        <taxon>Heteroconchia</taxon>
        <taxon>Euheterodonta</taxon>
        <taxon>Imparidentia</taxon>
        <taxon>Neoheterodontei</taxon>
        <taxon>Myida</taxon>
        <taxon>Dreissenoidea</taxon>
        <taxon>Dreissenidae</taxon>
        <taxon>Dreissena</taxon>
    </lineage>
</organism>
<protein>
    <submittedName>
        <fullName evidence="1">Uncharacterized protein</fullName>
    </submittedName>
</protein>
<accession>A0A9D3YXM2</accession>
<keyword evidence="2" id="KW-1185">Reference proteome</keyword>
<dbReference type="Proteomes" id="UP000828390">
    <property type="component" value="Unassembled WGS sequence"/>
</dbReference>